<keyword evidence="1" id="KW-0175">Coiled coil</keyword>
<evidence type="ECO:0000313" key="2">
    <source>
        <dbReference type="EMBL" id="KAF5664125.1"/>
    </source>
</evidence>
<dbReference type="EMBL" id="JAAGWQ010000137">
    <property type="protein sequence ID" value="KAF5664125.1"/>
    <property type="molecule type" value="Genomic_DNA"/>
</dbReference>
<gene>
    <name evidence="2" type="ORF">FHETE_7234</name>
</gene>
<feature type="coiled-coil region" evidence="1">
    <location>
        <begin position="5"/>
        <end position="36"/>
    </location>
</feature>
<reference evidence="2 3" key="1">
    <citation type="submission" date="2020-05" db="EMBL/GenBank/DDBJ databases">
        <title>Identification and distribution of gene clusters putatively required for synthesis of sphingolipid metabolism inhibitors in phylogenetically diverse species of the filamentous fungus Fusarium.</title>
        <authorList>
            <person name="Kim H.-S."/>
            <person name="Busman M."/>
            <person name="Brown D.W."/>
            <person name="Divon H."/>
            <person name="Uhlig S."/>
            <person name="Proctor R.H."/>
        </authorList>
    </citation>
    <scope>NUCLEOTIDE SEQUENCE [LARGE SCALE GENOMIC DNA]</scope>
    <source>
        <strain evidence="2 3">NRRL 20693</strain>
    </source>
</reference>
<dbReference type="OrthoDB" id="5102922at2759"/>
<organism evidence="2 3">
    <name type="scientific">Fusarium heterosporum</name>
    <dbReference type="NCBI Taxonomy" id="42747"/>
    <lineage>
        <taxon>Eukaryota</taxon>
        <taxon>Fungi</taxon>
        <taxon>Dikarya</taxon>
        <taxon>Ascomycota</taxon>
        <taxon>Pezizomycotina</taxon>
        <taxon>Sordariomycetes</taxon>
        <taxon>Hypocreomycetidae</taxon>
        <taxon>Hypocreales</taxon>
        <taxon>Nectriaceae</taxon>
        <taxon>Fusarium</taxon>
        <taxon>Fusarium heterosporum species complex</taxon>
    </lineage>
</organism>
<proteinExistence type="predicted"/>
<dbReference type="Proteomes" id="UP000567885">
    <property type="component" value="Unassembled WGS sequence"/>
</dbReference>
<comment type="caution">
    <text evidence="2">The sequence shown here is derived from an EMBL/GenBank/DDBJ whole genome shotgun (WGS) entry which is preliminary data.</text>
</comment>
<keyword evidence="3" id="KW-1185">Reference proteome</keyword>
<name>A0A8H5T7M4_FUSHE</name>
<accession>A0A8H5T7M4</accession>
<evidence type="ECO:0000313" key="3">
    <source>
        <dbReference type="Proteomes" id="UP000567885"/>
    </source>
</evidence>
<sequence>MEAVLNDKKQQFAAAIQNAQQVKESAQKAYDEEKEAGLTNDGFVQWVIQNYPQLSAVYNNYQATQAEYTQIFMQVDSAAAQSWLEERRNKQMEDTWTDDEYEKKGYKQFQILSLDNEIE</sequence>
<evidence type="ECO:0000256" key="1">
    <source>
        <dbReference type="SAM" id="Coils"/>
    </source>
</evidence>
<dbReference type="AlphaFoldDB" id="A0A8H5T7M4"/>
<protein>
    <submittedName>
        <fullName evidence="2">Uncharacterized protein</fullName>
    </submittedName>
</protein>